<evidence type="ECO:0000256" key="1">
    <source>
        <dbReference type="SAM" id="SignalP"/>
    </source>
</evidence>
<keyword evidence="3" id="KW-1185">Reference proteome</keyword>
<evidence type="ECO:0000313" key="2">
    <source>
        <dbReference type="EMBL" id="TVY04351.1"/>
    </source>
</evidence>
<organism evidence="2 3">
    <name type="scientific">Cohnella terricola</name>
    <dbReference type="NCBI Taxonomy" id="1289167"/>
    <lineage>
        <taxon>Bacteria</taxon>
        <taxon>Bacillati</taxon>
        <taxon>Bacillota</taxon>
        <taxon>Bacilli</taxon>
        <taxon>Bacillales</taxon>
        <taxon>Paenibacillaceae</taxon>
        <taxon>Cohnella</taxon>
    </lineage>
</organism>
<feature type="signal peptide" evidence="1">
    <location>
        <begin position="1"/>
        <end position="18"/>
    </location>
</feature>
<protein>
    <recommendedName>
        <fullName evidence="4">Lipoprotein</fullName>
    </recommendedName>
</protein>
<accession>A0A559JWT4</accession>
<proteinExistence type="predicted"/>
<dbReference type="OrthoDB" id="2678397at2"/>
<evidence type="ECO:0000313" key="3">
    <source>
        <dbReference type="Proteomes" id="UP000316330"/>
    </source>
</evidence>
<sequence>MRKLLFILSALVIFYLSACSTSKETTSHESPTQLKGELASIQVSQYVTGTTRTQPELTVLYDKQEDLMLLQQKFEGAEVPQSFPEDKSISKIQVVVFFYEENGQTVRSDGYMFVTFQDGIRYSKLIQSPNHIQDVYPYNESDNELVIRRAGTDGWRQTGDTNNLL</sequence>
<keyword evidence="1" id="KW-0732">Signal</keyword>
<gene>
    <name evidence="2" type="ORF">FPZ45_01820</name>
</gene>
<feature type="chain" id="PRO_5038947778" description="Lipoprotein" evidence="1">
    <location>
        <begin position="19"/>
        <end position="165"/>
    </location>
</feature>
<name>A0A559JWT4_9BACL</name>
<evidence type="ECO:0008006" key="4">
    <source>
        <dbReference type="Google" id="ProtNLM"/>
    </source>
</evidence>
<comment type="caution">
    <text evidence="2">The sequence shown here is derived from an EMBL/GenBank/DDBJ whole genome shotgun (WGS) entry which is preliminary data.</text>
</comment>
<reference evidence="2 3" key="1">
    <citation type="submission" date="2019-07" db="EMBL/GenBank/DDBJ databases">
        <authorList>
            <person name="Kim J."/>
        </authorList>
    </citation>
    <scope>NUCLEOTIDE SEQUENCE [LARGE SCALE GENOMIC DNA]</scope>
    <source>
        <strain evidence="2 3">G13</strain>
    </source>
</reference>
<dbReference type="Proteomes" id="UP000316330">
    <property type="component" value="Unassembled WGS sequence"/>
</dbReference>
<dbReference type="AlphaFoldDB" id="A0A559JWT4"/>
<dbReference type="EMBL" id="VNJJ01000001">
    <property type="protein sequence ID" value="TVY04351.1"/>
    <property type="molecule type" value="Genomic_DNA"/>
</dbReference>
<dbReference type="RefSeq" id="WP_144697785.1">
    <property type="nucleotide sequence ID" value="NZ_VNJJ01000001.1"/>
</dbReference>